<dbReference type="EMBL" id="CASHTH010003283">
    <property type="protein sequence ID" value="CAI8042811.1"/>
    <property type="molecule type" value="Genomic_DNA"/>
</dbReference>
<name>A0AA35T8N6_GEOBA</name>
<evidence type="ECO:0000313" key="4">
    <source>
        <dbReference type="Proteomes" id="UP001174909"/>
    </source>
</evidence>
<dbReference type="SUPFAM" id="SSF52833">
    <property type="entry name" value="Thioredoxin-like"/>
    <property type="match status" value="1"/>
</dbReference>
<evidence type="ECO:0000313" key="3">
    <source>
        <dbReference type="EMBL" id="CAI8042811.1"/>
    </source>
</evidence>
<comment type="caution">
    <text evidence="3">The sequence shown here is derived from an EMBL/GenBank/DDBJ whole genome shotgun (WGS) entry which is preliminary data.</text>
</comment>
<keyword evidence="4" id="KW-1185">Reference proteome</keyword>
<feature type="signal peptide" evidence="1">
    <location>
        <begin position="1"/>
        <end position="21"/>
    </location>
</feature>
<dbReference type="Proteomes" id="UP001174909">
    <property type="component" value="Unassembled WGS sequence"/>
</dbReference>
<keyword evidence="1" id="KW-0732">Signal</keyword>
<accession>A0AA35T8N6</accession>
<evidence type="ECO:0000256" key="1">
    <source>
        <dbReference type="SAM" id="SignalP"/>
    </source>
</evidence>
<evidence type="ECO:0000259" key="2">
    <source>
        <dbReference type="Pfam" id="PF00578"/>
    </source>
</evidence>
<feature type="chain" id="PRO_5041396450" description="Alkyl hydroperoxide reductase subunit C/ Thiol specific antioxidant domain-containing protein" evidence="1">
    <location>
        <begin position="22"/>
        <end position="182"/>
    </location>
</feature>
<organism evidence="3 4">
    <name type="scientific">Geodia barretti</name>
    <name type="common">Barrett's horny sponge</name>
    <dbReference type="NCBI Taxonomy" id="519541"/>
    <lineage>
        <taxon>Eukaryota</taxon>
        <taxon>Metazoa</taxon>
        <taxon>Porifera</taxon>
        <taxon>Demospongiae</taxon>
        <taxon>Heteroscleromorpha</taxon>
        <taxon>Tetractinellida</taxon>
        <taxon>Astrophorina</taxon>
        <taxon>Geodiidae</taxon>
        <taxon>Geodia</taxon>
    </lineage>
</organism>
<dbReference type="InterPro" id="IPR000866">
    <property type="entry name" value="AhpC/TSA"/>
</dbReference>
<dbReference type="InterPro" id="IPR036249">
    <property type="entry name" value="Thioredoxin-like_sf"/>
</dbReference>
<gene>
    <name evidence="3" type="ORF">GBAR_LOCUS23737</name>
</gene>
<protein>
    <recommendedName>
        <fullName evidence="2">Alkyl hydroperoxide reductase subunit C/ Thiol specific antioxidant domain-containing protein</fullName>
    </recommendedName>
</protein>
<reference evidence="3" key="1">
    <citation type="submission" date="2023-03" db="EMBL/GenBank/DDBJ databases">
        <authorList>
            <person name="Steffen K."/>
            <person name="Cardenas P."/>
        </authorList>
    </citation>
    <scope>NUCLEOTIDE SEQUENCE</scope>
</reference>
<feature type="domain" description="Alkyl hydroperoxide reductase subunit C/ Thiol specific antioxidant" evidence="2">
    <location>
        <begin position="32"/>
        <end position="154"/>
    </location>
</feature>
<dbReference type="AlphaFoldDB" id="A0AA35T8N6"/>
<sequence length="182" mass="20816">MKLFIAATVSIIFFGMLVAFADEQTETAPPKVGDTAPDWTLQDAEEKEHNLKKLRGKVVFLIMGNRKIRKEDDKWAEAFQKAYGENEQVVAYIIGDLRSVPGFIPKRFIRGQLKKNPPPVGFLLDWKGEVHKRYQTGEKKPTLYLISQNGTIVFHRKANFKPKIYAELKKEIDRLLATPDAN</sequence>
<dbReference type="Gene3D" id="3.40.30.10">
    <property type="entry name" value="Glutaredoxin"/>
    <property type="match status" value="1"/>
</dbReference>
<dbReference type="Pfam" id="PF00578">
    <property type="entry name" value="AhpC-TSA"/>
    <property type="match status" value="1"/>
</dbReference>
<dbReference type="GO" id="GO:0016209">
    <property type="term" value="F:antioxidant activity"/>
    <property type="evidence" value="ECO:0007669"/>
    <property type="project" value="InterPro"/>
</dbReference>
<dbReference type="GO" id="GO:0016491">
    <property type="term" value="F:oxidoreductase activity"/>
    <property type="evidence" value="ECO:0007669"/>
    <property type="project" value="InterPro"/>
</dbReference>
<proteinExistence type="predicted"/>